<keyword evidence="9 12" id="KW-0418">Kinase</keyword>
<dbReference type="EC" id="2.7.1.39" evidence="3 12"/>
<dbReference type="PRINTS" id="PR00958">
    <property type="entry name" value="HOMSERKINASE"/>
</dbReference>
<keyword evidence="8 12" id="KW-0547">Nucleotide-binding</keyword>
<organism evidence="15 16">
    <name type="scientific">Hydrogenobacter thermophilus (strain DSM 6534 / IAM 12695 / TK-6)</name>
    <dbReference type="NCBI Taxonomy" id="608538"/>
    <lineage>
        <taxon>Bacteria</taxon>
        <taxon>Pseudomonadati</taxon>
        <taxon>Aquificota</taxon>
        <taxon>Aquificia</taxon>
        <taxon>Aquificales</taxon>
        <taxon>Aquificaceae</taxon>
        <taxon>Hydrogenobacter</taxon>
    </lineage>
</organism>
<dbReference type="KEGG" id="hth:HTH_1473"/>
<dbReference type="GO" id="GO:0009088">
    <property type="term" value="P:threonine biosynthetic process"/>
    <property type="evidence" value="ECO:0007669"/>
    <property type="project" value="UniProtKB-UniRule"/>
</dbReference>
<evidence type="ECO:0000256" key="6">
    <source>
        <dbReference type="ARBA" id="ARBA00022679"/>
    </source>
</evidence>
<evidence type="ECO:0000256" key="9">
    <source>
        <dbReference type="ARBA" id="ARBA00022777"/>
    </source>
</evidence>
<dbReference type="SUPFAM" id="SSF55060">
    <property type="entry name" value="GHMP Kinase, C-terminal domain"/>
    <property type="match status" value="1"/>
</dbReference>
<evidence type="ECO:0000313" key="16">
    <source>
        <dbReference type="Proteomes" id="UP000002574"/>
    </source>
</evidence>
<evidence type="ECO:0000259" key="14">
    <source>
        <dbReference type="Pfam" id="PF08544"/>
    </source>
</evidence>
<dbReference type="KEGG" id="hte:Hydth_1461"/>
<dbReference type="InterPro" id="IPR036554">
    <property type="entry name" value="GHMP_kinase_C_sf"/>
</dbReference>
<dbReference type="SUPFAM" id="SSF54211">
    <property type="entry name" value="Ribosomal protein S5 domain 2-like"/>
    <property type="match status" value="1"/>
</dbReference>
<evidence type="ECO:0000256" key="7">
    <source>
        <dbReference type="ARBA" id="ARBA00022697"/>
    </source>
</evidence>
<feature type="domain" description="GHMP kinase C-terminal" evidence="14">
    <location>
        <begin position="198"/>
        <end position="268"/>
    </location>
</feature>
<dbReference type="InterPro" id="IPR014721">
    <property type="entry name" value="Ribsml_uS5_D2-typ_fold_subgr"/>
</dbReference>
<evidence type="ECO:0000256" key="1">
    <source>
        <dbReference type="ARBA" id="ARBA00005015"/>
    </source>
</evidence>
<keyword evidence="12" id="KW-0963">Cytoplasm</keyword>
<feature type="binding site" evidence="12">
    <location>
        <begin position="84"/>
        <end position="94"/>
    </location>
    <ligand>
        <name>ATP</name>
        <dbReference type="ChEBI" id="CHEBI:30616"/>
    </ligand>
</feature>
<protein>
    <recommendedName>
        <fullName evidence="4 12">Homoserine kinase</fullName>
        <shortName evidence="12">HK</shortName>
        <shortName evidence="12">HSK</shortName>
        <ecNumber evidence="3 12">2.7.1.39</ecNumber>
    </recommendedName>
</protein>
<dbReference type="PIRSF" id="PIRSF000676">
    <property type="entry name" value="Homoser_kin"/>
    <property type="match status" value="1"/>
</dbReference>
<dbReference type="InterPro" id="IPR020568">
    <property type="entry name" value="Ribosomal_Su5_D2-typ_SF"/>
</dbReference>
<evidence type="ECO:0000313" key="15">
    <source>
        <dbReference type="EMBL" id="BAI69923.1"/>
    </source>
</evidence>
<keyword evidence="10 12" id="KW-0067">ATP-binding</keyword>
<keyword evidence="6 12" id="KW-0808">Transferase</keyword>
<dbReference type="STRING" id="608538.HTH_1473"/>
<evidence type="ECO:0000256" key="5">
    <source>
        <dbReference type="ARBA" id="ARBA00022605"/>
    </source>
</evidence>
<evidence type="ECO:0000256" key="12">
    <source>
        <dbReference type="HAMAP-Rule" id="MF_00384"/>
    </source>
</evidence>
<name>D3DJC1_HYDTT</name>
<comment type="pathway">
    <text evidence="1 12">Amino-acid biosynthesis; L-threonine biosynthesis; L-threonine from L-aspartate: step 4/5.</text>
</comment>
<dbReference type="Pfam" id="PF08544">
    <property type="entry name" value="GHMP_kinases_C"/>
    <property type="match status" value="1"/>
</dbReference>
<accession>D3DJC1</accession>
<dbReference type="HAMAP" id="MF_00384">
    <property type="entry name" value="Homoser_kinase"/>
    <property type="match status" value="1"/>
</dbReference>
<dbReference type="eggNOG" id="COG0083">
    <property type="taxonomic scope" value="Bacteria"/>
</dbReference>
<dbReference type="Proteomes" id="UP000002574">
    <property type="component" value="Chromosome"/>
</dbReference>
<evidence type="ECO:0000259" key="13">
    <source>
        <dbReference type="Pfam" id="PF00288"/>
    </source>
</evidence>
<evidence type="ECO:0000256" key="11">
    <source>
        <dbReference type="ARBA" id="ARBA00049375"/>
    </source>
</evidence>
<dbReference type="InterPro" id="IPR006204">
    <property type="entry name" value="GHMP_kinase_N_dom"/>
</dbReference>
<comment type="function">
    <text evidence="12">Catalyzes the ATP-dependent phosphorylation of L-homoserine to L-homoserine phosphate.</text>
</comment>
<evidence type="ECO:0000256" key="10">
    <source>
        <dbReference type="ARBA" id="ARBA00022840"/>
    </source>
</evidence>
<dbReference type="Gene3D" id="3.30.70.890">
    <property type="entry name" value="GHMP kinase, C-terminal domain"/>
    <property type="match status" value="1"/>
</dbReference>
<dbReference type="OrthoDB" id="9769912at2"/>
<dbReference type="EMBL" id="AP011112">
    <property type="protein sequence ID" value="BAI69923.1"/>
    <property type="molecule type" value="Genomic_DNA"/>
</dbReference>
<dbReference type="PATRIC" id="fig|608538.5.peg.1490"/>
<dbReference type="UniPathway" id="UPA00050">
    <property type="reaction ID" value="UER00064"/>
</dbReference>
<dbReference type="Pfam" id="PF00288">
    <property type="entry name" value="GHMP_kinases_N"/>
    <property type="match status" value="1"/>
</dbReference>
<dbReference type="RefSeq" id="WP_012964103.1">
    <property type="nucleotide sequence ID" value="NC_013799.1"/>
</dbReference>
<evidence type="ECO:0000256" key="4">
    <source>
        <dbReference type="ARBA" id="ARBA00017858"/>
    </source>
</evidence>
<dbReference type="PANTHER" id="PTHR20861:SF1">
    <property type="entry name" value="HOMOSERINE KINASE"/>
    <property type="match status" value="1"/>
</dbReference>
<comment type="similarity">
    <text evidence="2 12">Belongs to the GHMP kinase family. Homoserine kinase subfamily.</text>
</comment>
<evidence type="ECO:0000256" key="8">
    <source>
        <dbReference type="ARBA" id="ARBA00022741"/>
    </source>
</evidence>
<keyword evidence="7 12" id="KW-0791">Threonine biosynthesis</keyword>
<reference evidence="15 16" key="1">
    <citation type="journal article" date="2010" name="J. Bacteriol.">
        <title>Complete genome sequence of the thermophilic, obligately chemolithoautotrophic hydrogen-oxidizing bacterium Hydrogenobacter thermophilus TK-6.</title>
        <authorList>
            <person name="Arai H."/>
            <person name="Kanbe H."/>
            <person name="Ishii M."/>
            <person name="Igarashi Y."/>
        </authorList>
    </citation>
    <scope>NUCLEOTIDE SEQUENCE [LARGE SCALE GENOMIC DNA]</scope>
    <source>
        <strain evidence="16">DSM 6534 / IAM 12695 / TK-6 [Tokyo]</strain>
    </source>
</reference>
<keyword evidence="16" id="KW-1185">Reference proteome</keyword>
<evidence type="ECO:0000256" key="2">
    <source>
        <dbReference type="ARBA" id="ARBA00007370"/>
    </source>
</evidence>
<evidence type="ECO:0000256" key="3">
    <source>
        <dbReference type="ARBA" id="ARBA00012078"/>
    </source>
</evidence>
<comment type="subcellular location">
    <subcellularLocation>
        <location evidence="12">Cytoplasm</location>
    </subcellularLocation>
</comment>
<dbReference type="InterPro" id="IPR006203">
    <property type="entry name" value="GHMP_knse_ATP-bd_CS"/>
</dbReference>
<dbReference type="NCBIfam" id="NF002288">
    <property type="entry name" value="PRK01212.1-4"/>
    <property type="match status" value="1"/>
</dbReference>
<gene>
    <name evidence="12 15" type="primary">thrB</name>
    <name evidence="15" type="ordered locus">HTH_1473</name>
</gene>
<dbReference type="GO" id="GO:0005737">
    <property type="term" value="C:cytoplasm"/>
    <property type="evidence" value="ECO:0007669"/>
    <property type="project" value="UniProtKB-SubCell"/>
</dbReference>
<dbReference type="PANTHER" id="PTHR20861">
    <property type="entry name" value="HOMOSERINE/4-DIPHOSPHOCYTIDYL-2-C-METHYL-D-ERYTHRITOL KINASE"/>
    <property type="match status" value="1"/>
</dbReference>
<dbReference type="AlphaFoldDB" id="D3DJC1"/>
<keyword evidence="5 12" id="KW-0028">Amino-acid biosynthesis</keyword>
<sequence length="300" mass="33098">MLGISVPASTSNLGCGFDAFGLALNLRNEFLVEEWESFRVYIEGEGEHLPRDENNLFIKAYLKACQRLRVEAKPLKVVQKNRVPTARGLGSSATAIIGGITACEIIHGKSMSHQEKLRIALSLEPHPDNLTPALVGGFVISLLDEDKVIYTKLDFPEDIKLVVAVPDFELSTHEARKVLKQMVSLSDAVGNVQRASLMIASLCQKRYELLKEAVKDRLHQPHRAKLIPGFYRVLERAYEEGALAVFLSGAGPSIASFSTENFESIGKAMVKAFEEEGVSARYLVLDVSNEGTKVYQSFDS</sequence>
<dbReference type="GO" id="GO:0004413">
    <property type="term" value="F:homoserine kinase activity"/>
    <property type="evidence" value="ECO:0007669"/>
    <property type="project" value="UniProtKB-UniRule"/>
</dbReference>
<dbReference type="NCBIfam" id="TIGR00191">
    <property type="entry name" value="thrB"/>
    <property type="match status" value="1"/>
</dbReference>
<dbReference type="Gene3D" id="3.30.230.10">
    <property type="match status" value="1"/>
</dbReference>
<dbReference type="PROSITE" id="PS00627">
    <property type="entry name" value="GHMP_KINASES_ATP"/>
    <property type="match status" value="1"/>
</dbReference>
<feature type="domain" description="GHMP kinase N-terminal" evidence="13">
    <location>
        <begin position="55"/>
        <end position="137"/>
    </location>
</feature>
<dbReference type="GO" id="GO:0005524">
    <property type="term" value="F:ATP binding"/>
    <property type="evidence" value="ECO:0007669"/>
    <property type="project" value="UniProtKB-UniRule"/>
</dbReference>
<comment type="catalytic activity">
    <reaction evidence="11 12">
        <text>L-homoserine + ATP = O-phospho-L-homoserine + ADP + H(+)</text>
        <dbReference type="Rhea" id="RHEA:13985"/>
        <dbReference type="ChEBI" id="CHEBI:15378"/>
        <dbReference type="ChEBI" id="CHEBI:30616"/>
        <dbReference type="ChEBI" id="CHEBI:57476"/>
        <dbReference type="ChEBI" id="CHEBI:57590"/>
        <dbReference type="ChEBI" id="CHEBI:456216"/>
        <dbReference type="EC" id="2.7.1.39"/>
    </reaction>
</comment>
<dbReference type="InterPro" id="IPR000870">
    <property type="entry name" value="Homoserine_kinase"/>
</dbReference>
<dbReference type="InterPro" id="IPR013750">
    <property type="entry name" value="GHMP_kinase_C_dom"/>
</dbReference>
<proteinExistence type="inferred from homology"/>